<sequence length="81" mass="9010">MIKLTIADRATYTVPGDLPRSWEERAYRALAGGNVNYWVNIGVHKMVFAEIGDAYALFMREDGEDVSLYRAVGGGWGEKIA</sequence>
<dbReference type="RefSeq" id="WP_369190129.1">
    <property type="nucleotide sequence ID" value="NZ_CP163431.1"/>
</dbReference>
<gene>
    <name evidence="1" type="ORF">AB5J58_32625</name>
</gene>
<evidence type="ECO:0000313" key="1">
    <source>
        <dbReference type="EMBL" id="XDQ04617.1"/>
    </source>
</evidence>
<protein>
    <submittedName>
        <fullName evidence="1">Uncharacterized protein</fullName>
    </submittedName>
</protein>
<name>A0AB39MHW2_9ACTN</name>
<dbReference type="AlphaFoldDB" id="A0AB39MHW2"/>
<proteinExistence type="predicted"/>
<organism evidence="1">
    <name type="scientific">Streptomyces sp. R08</name>
    <dbReference type="NCBI Taxonomy" id="3238624"/>
    <lineage>
        <taxon>Bacteria</taxon>
        <taxon>Bacillati</taxon>
        <taxon>Actinomycetota</taxon>
        <taxon>Actinomycetes</taxon>
        <taxon>Kitasatosporales</taxon>
        <taxon>Streptomycetaceae</taxon>
        <taxon>Streptomyces</taxon>
    </lineage>
</organism>
<dbReference type="EMBL" id="CP163431">
    <property type="protein sequence ID" value="XDQ04617.1"/>
    <property type="molecule type" value="Genomic_DNA"/>
</dbReference>
<accession>A0AB39MHW2</accession>
<reference evidence="1" key="1">
    <citation type="submission" date="2024-07" db="EMBL/GenBank/DDBJ databases">
        <authorList>
            <person name="Yu S.T."/>
        </authorList>
    </citation>
    <scope>NUCLEOTIDE SEQUENCE</scope>
    <source>
        <strain evidence="1">R08</strain>
    </source>
</reference>